<dbReference type="Proteomes" id="UP001182908">
    <property type="component" value="Chromosome"/>
</dbReference>
<evidence type="ECO:0000313" key="1">
    <source>
        <dbReference type="EMBL" id="WMW25472.1"/>
    </source>
</evidence>
<dbReference type="RefSeq" id="WP_309311276.1">
    <property type="nucleotide sequence ID" value="NZ_CP133592.1"/>
</dbReference>
<keyword evidence="2" id="KW-1185">Reference proteome</keyword>
<dbReference type="KEGG" id="mseb:RE474_01765"/>
<gene>
    <name evidence="1" type="ORF">RE474_01765</name>
</gene>
<dbReference type="AlphaFoldDB" id="A0AA51ULH5"/>
<evidence type="ECO:0000313" key="2">
    <source>
        <dbReference type="Proteomes" id="UP001182908"/>
    </source>
</evidence>
<dbReference type="Gene3D" id="1.10.10.10">
    <property type="entry name" value="Winged helix-like DNA-binding domain superfamily/Winged helix DNA-binding domain"/>
    <property type="match status" value="1"/>
</dbReference>
<sequence length="70" mass="8092">MDEMCLNIGEAAGYVYRLLENEESNMANLKSHLKENGYDQQMVFMAIGWLSREDKICMTKNGNSWSLKLK</sequence>
<dbReference type="Pfam" id="PF10771">
    <property type="entry name" value="DUF2582"/>
    <property type="match status" value="1"/>
</dbReference>
<dbReference type="InterPro" id="IPR019707">
    <property type="entry name" value="DUF2582"/>
</dbReference>
<dbReference type="GeneID" id="84231404"/>
<dbReference type="InterPro" id="IPR036388">
    <property type="entry name" value="WH-like_DNA-bd_sf"/>
</dbReference>
<proteinExistence type="predicted"/>
<dbReference type="EMBL" id="CP133592">
    <property type="protein sequence ID" value="WMW25472.1"/>
    <property type="molecule type" value="Genomic_DNA"/>
</dbReference>
<accession>A0AA51ULH5</accession>
<reference evidence="1 2" key="1">
    <citation type="submission" date="2023-08" db="EMBL/GenBank/DDBJ databases">
        <title>Methanolobus mangrovi sp. nov. and Methanolobus sediminis sp. nov, two novel methylotrophic methanogens isolated from mangrove sediments in China.</title>
        <authorList>
            <person name="Zhou J."/>
        </authorList>
    </citation>
    <scope>NUCLEOTIDE SEQUENCE [LARGE SCALE GENOMIC DNA]</scope>
    <source>
        <strain evidence="1 2">FTZ6</strain>
    </source>
</reference>
<organism evidence="1 2">
    <name type="scientific">Methanolobus sediminis</name>
    <dbReference type="NCBI Taxonomy" id="3072978"/>
    <lineage>
        <taxon>Archaea</taxon>
        <taxon>Methanobacteriati</taxon>
        <taxon>Methanobacteriota</taxon>
        <taxon>Stenosarchaea group</taxon>
        <taxon>Methanomicrobia</taxon>
        <taxon>Methanosarcinales</taxon>
        <taxon>Methanosarcinaceae</taxon>
        <taxon>Methanolobus</taxon>
    </lineage>
</organism>
<name>A0AA51ULH5_9EURY</name>
<protein>
    <submittedName>
        <fullName evidence="1">Winged helix-turn-helix domain-containing protein</fullName>
    </submittedName>
</protein>